<keyword evidence="2" id="KW-1185">Reference proteome</keyword>
<comment type="caution">
    <text evidence="1">The sequence shown here is derived from an EMBL/GenBank/DDBJ whole genome shotgun (WGS) entry which is preliminary data.</text>
</comment>
<proteinExistence type="predicted"/>
<dbReference type="EMBL" id="JABFUD020000012">
    <property type="protein sequence ID" value="KAI5072443.1"/>
    <property type="molecule type" value="Genomic_DNA"/>
</dbReference>
<dbReference type="AlphaFoldDB" id="A0A9D4ZEE8"/>
<name>A0A9D4ZEE8_ADICA</name>
<gene>
    <name evidence="1" type="ORF">GOP47_0012549</name>
</gene>
<organism evidence="1 2">
    <name type="scientific">Adiantum capillus-veneris</name>
    <name type="common">Maidenhair fern</name>
    <dbReference type="NCBI Taxonomy" id="13818"/>
    <lineage>
        <taxon>Eukaryota</taxon>
        <taxon>Viridiplantae</taxon>
        <taxon>Streptophyta</taxon>
        <taxon>Embryophyta</taxon>
        <taxon>Tracheophyta</taxon>
        <taxon>Polypodiopsida</taxon>
        <taxon>Polypodiidae</taxon>
        <taxon>Polypodiales</taxon>
        <taxon>Pteridineae</taxon>
        <taxon>Pteridaceae</taxon>
        <taxon>Vittarioideae</taxon>
        <taxon>Adiantum</taxon>
    </lineage>
</organism>
<evidence type="ECO:0000313" key="2">
    <source>
        <dbReference type="Proteomes" id="UP000886520"/>
    </source>
</evidence>
<sequence>MSRPLQTSGMLSRQQLLQLFDDFSRIVSRPDVKKRIEDAVKQKQEAVAVTTEIQEELLEQMGVASKFGIACLGKVNAIYKDDRELMLRFYAFVTKEELACDEAELGSQAFQVKMQQFEKIQDQQLQVLRKLRTMPIKEQQAFLEKLHDHMQQSQYDNGGSMMESLEIQEFFQKQQLSYSL</sequence>
<reference evidence="1" key="1">
    <citation type="submission" date="2021-01" db="EMBL/GenBank/DDBJ databases">
        <title>Adiantum capillus-veneris genome.</title>
        <authorList>
            <person name="Fang Y."/>
            <person name="Liao Q."/>
        </authorList>
    </citation>
    <scope>NUCLEOTIDE SEQUENCE</scope>
    <source>
        <strain evidence="1">H3</strain>
        <tissue evidence="1">Leaf</tissue>
    </source>
</reference>
<dbReference type="OrthoDB" id="1867012at2759"/>
<accession>A0A9D4ZEE8</accession>
<dbReference type="PANTHER" id="PTHR36763">
    <property type="entry name" value="EXPRESSED PROTEIN"/>
    <property type="match status" value="1"/>
</dbReference>
<evidence type="ECO:0000313" key="1">
    <source>
        <dbReference type="EMBL" id="KAI5072443.1"/>
    </source>
</evidence>
<dbReference type="PANTHER" id="PTHR36763:SF1">
    <property type="entry name" value="EXPRESSED PROTEIN"/>
    <property type="match status" value="1"/>
</dbReference>
<dbReference type="Proteomes" id="UP000886520">
    <property type="component" value="Chromosome 12"/>
</dbReference>
<protein>
    <submittedName>
        <fullName evidence="1">Uncharacterized protein</fullName>
    </submittedName>
</protein>